<dbReference type="EMBL" id="AOPZ01000362">
    <property type="protein sequence ID" value="EPH40816.1"/>
    <property type="molecule type" value="Genomic_DNA"/>
</dbReference>
<reference evidence="2 3" key="1">
    <citation type="submission" date="2013-02" db="EMBL/GenBank/DDBJ databases">
        <title>Draft Genome Sequence of Streptomyces aurantiacus, Which Produces Setomimycin.</title>
        <authorList>
            <person name="Gruening B.A."/>
            <person name="Praeg A."/>
            <person name="Erxleben A."/>
            <person name="Guenther S."/>
            <person name="Mueller M."/>
        </authorList>
    </citation>
    <scope>NUCLEOTIDE SEQUENCE [LARGE SCALE GENOMIC DNA]</scope>
    <source>
        <strain evidence="2 3">JA 4570</strain>
    </source>
</reference>
<protein>
    <recommendedName>
        <fullName evidence="4">Pyrroline-5-carboxylate reductase catalytic N-terminal domain-containing protein</fullName>
    </recommendedName>
</protein>
<dbReference type="RefSeq" id="WP_016644261.1">
    <property type="nucleotide sequence ID" value="NZ_AOPZ01000362.1"/>
</dbReference>
<proteinExistence type="predicted"/>
<name>S3ZAR9_9ACTN</name>
<sequence>MRQDHIHERVDVGIGHRSAGHPHPVEQDTEHDVDEEQNPVTVDRSEVVIIAVRAVDRHEALAGLRVPDDKIVVNVMSGVANDDLRRTLATDAPLVRAIPPALRT</sequence>
<evidence type="ECO:0000256" key="1">
    <source>
        <dbReference type="SAM" id="MobiDB-lite"/>
    </source>
</evidence>
<gene>
    <name evidence="2" type="ORF">STRAU_6140</name>
</gene>
<accession>S3ZAR9</accession>
<evidence type="ECO:0000313" key="2">
    <source>
        <dbReference type="EMBL" id="EPH40816.1"/>
    </source>
</evidence>
<dbReference type="PATRIC" id="fig|1286094.4.peg.6067"/>
<feature type="region of interest" description="Disordered" evidence="1">
    <location>
        <begin position="1"/>
        <end position="40"/>
    </location>
</feature>
<comment type="caution">
    <text evidence="2">The sequence shown here is derived from an EMBL/GenBank/DDBJ whole genome shotgun (WGS) entry which is preliminary data.</text>
</comment>
<dbReference type="Gene3D" id="3.40.50.720">
    <property type="entry name" value="NAD(P)-binding Rossmann-like Domain"/>
    <property type="match status" value="1"/>
</dbReference>
<keyword evidence="3" id="KW-1185">Reference proteome</keyword>
<evidence type="ECO:0008006" key="4">
    <source>
        <dbReference type="Google" id="ProtNLM"/>
    </source>
</evidence>
<evidence type="ECO:0000313" key="3">
    <source>
        <dbReference type="Proteomes" id="UP000014629"/>
    </source>
</evidence>
<dbReference type="AlphaFoldDB" id="S3ZAR9"/>
<dbReference type="Proteomes" id="UP000014629">
    <property type="component" value="Unassembled WGS sequence"/>
</dbReference>
<organism evidence="2 3">
    <name type="scientific">Streptomyces aurantiacus JA 4570</name>
    <dbReference type="NCBI Taxonomy" id="1286094"/>
    <lineage>
        <taxon>Bacteria</taxon>
        <taxon>Bacillati</taxon>
        <taxon>Actinomycetota</taxon>
        <taxon>Actinomycetes</taxon>
        <taxon>Kitasatosporales</taxon>
        <taxon>Streptomycetaceae</taxon>
        <taxon>Streptomyces</taxon>
        <taxon>Streptomyces aurantiacus group</taxon>
    </lineage>
</organism>
<feature type="compositionally biased region" description="Basic and acidic residues" evidence="1">
    <location>
        <begin position="1"/>
        <end position="11"/>
    </location>
</feature>